<feature type="compositionally biased region" description="Low complexity" evidence="2">
    <location>
        <begin position="1"/>
        <end position="15"/>
    </location>
</feature>
<feature type="compositionally biased region" description="Basic and acidic residues" evidence="2">
    <location>
        <begin position="498"/>
        <end position="515"/>
    </location>
</feature>
<evidence type="ECO:0000256" key="3">
    <source>
        <dbReference type="SAM" id="Phobius"/>
    </source>
</evidence>
<feature type="transmembrane region" description="Helical" evidence="3">
    <location>
        <begin position="1761"/>
        <end position="1778"/>
    </location>
</feature>
<feature type="compositionally biased region" description="Low complexity" evidence="2">
    <location>
        <begin position="1055"/>
        <end position="1068"/>
    </location>
</feature>
<feature type="compositionally biased region" description="Low complexity" evidence="2">
    <location>
        <begin position="385"/>
        <end position="414"/>
    </location>
</feature>
<feature type="coiled-coil region" evidence="1">
    <location>
        <begin position="1149"/>
        <end position="1267"/>
    </location>
</feature>
<keyword evidence="3" id="KW-0812">Transmembrane</keyword>
<feature type="compositionally biased region" description="Basic residues" evidence="2">
    <location>
        <begin position="998"/>
        <end position="1008"/>
    </location>
</feature>
<feature type="coiled-coil region" evidence="1">
    <location>
        <begin position="1391"/>
        <end position="1460"/>
    </location>
</feature>
<keyword evidence="3" id="KW-0472">Membrane</keyword>
<feature type="compositionally biased region" description="Polar residues" evidence="2">
    <location>
        <begin position="323"/>
        <end position="335"/>
    </location>
</feature>
<feature type="compositionally biased region" description="Low complexity" evidence="2">
    <location>
        <begin position="1698"/>
        <end position="1710"/>
    </location>
</feature>
<feature type="compositionally biased region" description="Basic and acidic residues" evidence="2">
    <location>
        <begin position="789"/>
        <end position="827"/>
    </location>
</feature>
<evidence type="ECO:0000313" key="4">
    <source>
        <dbReference type="EMBL" id="KAF2139021.1"/>
    </source>
</evidence>
<feature type="region of interest" description="Disordered" evidence="2">
    <location>
        <begin position="1"/>
        <end position="925"/>
    </location>
</feature>
<name>A0A6A6B8A6_9PEZI</name>
<feature type="compositionally biased region" description="Basic and acidic residues" evidence="2">
    <location>
        <begin position="980"/>
        <end position="990"/>
    </location>
</feature>
<dbReference type="GO" id="GO:0005770">
    <property type="term" value="C:late endosome"/>
    <property type="evidence" value="ECO:0007669"/>
    <property type="project" value="TreeGrafter"/>
</dbReference>
<feature type="compositionally biased region" description="Low complexity" evidence="2">
    <location>
        <begin position="37"/>
        <end position="46"/>
    </location>
</feature>
<feature type="compositionally biased region" description="Pro residues" evidence="2">
    <location>
        <begin position="296"/>
        <end position="306"/>
    </location>
</feature>
<feature type="compositionally biased region" description="Low complexity" evidence="2">
    <location>
        <begin position="268"/>
        <end position="277"/>
    </location>
</feature>
<feature type="compositionally biased region" description="Low complexity" evidence="2">
    <location>
        <begin position="538"/>
        <end position="555"/>
    </location>
</feature>
<accession>A0A6A6B8A6</accession>
<dbReference type="Proteomes" id="UP000799438">
    <property type="component" value="Unassembled WGS sequence"/>
</dbReference>
<feature type="compositionally biased region" description="Basic and acidic residues" evidence="2">
    <location>
        <begin position="76"/>
        <end position="89"/>
    </location>
</feature>
<feature type="compositionally biased region" description="Basic and acidic residues" evidence="2">
    <location>
        <begin position="741"/>
        <end position="758"/>
    </location>
</feature>
<feature type="compositionally biased region" description="Basic residues" evidence="2">
    <location>
        <begin position="1654"/>
        <end position="1664"/>
    </location>
</feature>
<dbReference type="GO" id="GO:0005776">
    <property type="term" value="C:autophagosome"/>
    <property type="evidence" value="ECO:0007669"/>
    <property type="project" value="TreeGrafter"/>
</dbReference>
<dbReference type="EMBL" id="ML995494">
    <property type="protein sequence ID" value="KAF2139021.1"/>
    <property type="molecule type" value="Genomic_DNA"/>
</dbReference>
<feature type="compositionally biased region" description="Polar residues" evidence="2">
    <location>
        <begin position="209"/>
        <end position="218"/>
    </location>
</feature>
<evidence type="ECO:0000256" key="2">
    <source>
        <dbReference type="SAM" id="MobiDB-lite"/>
    </source>
</evidence>
<dbReference type="PANTHER" id="PTHR46753:SF2">
    <property type="entry name" value="FYVE AND COILED-COIL DOMAIN-CONTAINING PROTEIN 1"/>
    <property type="match status" value="1"/>
</dbReference>
<feature type="compositionally biased region" description="Basic and acidic residues" evidence="2">
    <location>
        <begin position="121"/>
        <end position="130"/>
    </location>
</feature>
<sequence>MASSSSNDNDNTDPSTNPPPPPLPPSRPIPKDIKGSNNNNNNNNNNAVEAANVSLPASRPTSKDGDSTSASNSNSNDKEEEVKDGDRAEAGTPTDRAAPTGTGTEVEAGTGAGDTDTDMTEAERDIKTDGDSAASGAAITGKEDDVRSKTKGAMDADEDPTTGKDQHVTAASPPAVTASDAITADTDTPVNTAGSTDDDAADGSATANEHVNTGSRVKSGSAATSEGEEDADAAAAYHALATGDSDEQATNNNNNDASPPLPPPPQPSSSTQPQPHSSTEEATASMTPSSKQSKPQLPPLDLPPPALESGSSGQGQEEPRTPPDQTSSLDTSSLETPERDIEMGRAGPPNNSPRWRKSSPIPLPNSPSFFASSAGSSPRLATFNSSPPAGPGVSTPTPGSPSSSNESAINTSTAPSGEKEAPLESPEPDSPTPNPAPSSFAQALGSAGANTDSKMPRRPASTTSSLFADVVDGEGKAKGRSASLPSGPGSSFTSHPDTTPERPRPYTSDGLRRGADLQPLNMNTRRRSIDPSPLSLYSTKPASHSAASSPSSAYSEKADWRHPGPNTFHKQTSKSGGGSNSSLSSSRRSSSHGKSPSPSPKDDVADQANAPASDKQGQEADSPSLDDNTVETKGDGEGGNLQETDKVQTPSQSDNPAGDKQAQDTATVPSDDKNEPRRASDQEKIDASQEPEQPQPPKQTKARSGGLMGSKWNPGNNGRSVDPEGREGPQEANKAQSAKLDSNRKAEQADETPSDKAELIVSQEVDDKPQGTDRVQKGKSVEEELSVGEAEKTKDSKSPEKAAEPGDKLEESGKHQKTDEVQDDKAAESASLAEDSEDSKDNQAPRGRQAEDEEEAKTSEAPLGKVKPDDKKNTTNDTTSTEQQPEVEADKTDEQPEQQQLEEEADEMDKAHDLSELASDGLPMYDEETKYRQWSCELGDCTWWSKSETANGVASRRDHWIKSAKHPQFTTVHDLPAMTEGEKLYVEGRAGKSGQRPRGGKKRHKRAKQGNDDDQGATAGESGDAESGDEEQGEVEEEGDVDAPTTRAAISATEGAADSLGAGADGASNTGAGRPDGGPRVVNRGMPGPDQHDQARRGKSSPSRLSGVASLLSLPHSTNTTATTTTYTTDTDTTAATMACSNEGCIDKLHELQGRNQSLSNDRDALEEDVKGHLDTIETITRDKKELEGTIEDLRKTLVFRDQQDAAHSNQLNEQAEAHIKLEKENERLKHELHAAQKSCQDANAGKQAADERADNMERARVRVEKDFNDLAASFHALRDSVEREAQDKHQQRDYDVEISQLAEDVQNLKRDLDFANYENSELRTENEALKEKNDMLQQQRAEEADEEGDRPNPFRTSLNSVTSVASLSEELSACGDDDEDDEDHGYDQQFEEMQGDIDILNDEKQRLEKERIELNQLISTRNGTILQKDLSINDLTDQRDQLQRNLEALQSRTTNLEQQLTESSSSLAAATETHAAALADIQQATNTQLEELRAAIATKDSEMDGLQTATDAQLAGLHSTLTAKDSELDDLRKRLDAAEASAAEHTAAITSNSSKELDELRSALATKDSEINDLRSRLDAAEAAAAAHTTTSNTNSNELASLRSALTSKDGEIQAFRLRLADAEEAIAQADRRAARATAKTNGGSANRLRTPSPRRNHPRHRAGPSSSSDDSPGTDISRYLDSPGSASERSERSEPAQRQQQQPQQQDQGLRRRGEPQTQQSRKTTTTANNKNGTADTNARSNGSAPSGGGRSRHLITTPAYIVIVVCTFFVLYKLYTHNNSDEPYGAQGRRVPGGGGEFGYGAHIAGVVPVGWSSGWGFGGSSWLGRWLVGVEESLGLVRGGLM</sequence>
<feature type="compositionally biased region" description="Low complexity" evidence="2">
    <location>
        <begin position="175"/>
        <end position="195"/>
    </location>
</feature>
<feature type="compositionally biased region" description="Basic and acidic residues" evidence="2">
    <location>
        <begin position="670"/>
        <end position="687"/>
    </location>
</feature>
<feature type="region of interest" description="Disordered" evidence="2">
    <location>
        <begin position="1325"/>
        <end position="1358"/>
    </location>
</feature>
<feature type="compositionally biased region" description="Low complexity" evidence="2">
    <location>
        <begin position="233"/>
        <end position="243"/>
    </location>
</feature>
<keyword evidence="3" id="KW-1133">Transmembrane helix</keyword>
<feature type="compositionally biased region" description="Low complexity" evidence="2">
    <location>
        <begin position="1726"/>
        <end position="1741"/>
    </location>
</feature>
<keyword evidence="5" id="KW-1185">Reference proteome</keyword>
<feature type="compositionally biased region" description="Polar residues" evidence="2">
    <location>
        <begin position="1641"/>
        <end position="1651"/>
    </location>
</feature>
<protein>
    <submittedName>
        <fullName evidence="4">Uncharacterized protein</fullName>
    </submittedName>
</protein>
<feature type="region of interest" description="Disordered" evidence="2">
    <location>
        <begin position="1632"/>
        <end position="1755"/>
    </location>
</feature>
<feature type="compositionally biased region" description="Polar residues" evidence="2">
    <location>
        <begin position="248"/>
        <end position="257"/>
    </location>
</feature>
<dbReference type="GO" id="GO:0072383">
    <property type="term" value="P:plus-end-directed vesicle transport along microtubule"/>
    <property type="evidence" value="ECO:0007669"/>
    <property type="project" value="TreeGrafter"/>
</dbReference>
<reference evidence="4" key="1">
    <citation type="journal article" date="2020" name="Stud. Mycol.">
        <title>101 Dothideomycetes genomes: a test case for predicting lifestyles and emergence of pathogens.</title>
        <authorList>
            <person name="Haridas S."/>
            <person name="Albert R."/>
            <person name="Binder M."/>
            <person name="Bloem J."/>
            <person name="Labutti K."/>
            <person name="Salamov A."/>
            <person name="Andreopoulos B."/>
            <person name="Baker S."/>
            <person name="Barry K."/>
            <person name="Bills G."/>
            <person name="Bluhm B."/>
            <person name="Cannon C."/>
            <person name="Castanera R."/>
            <person name="Culley D."/>
            <person name="Daum C."/>
            <person name="Ezra D."/>
            <person name="Gonzalez J."/>
            <person name="Henrissat B."/>
            <person name="Kuo A."/>
            <person name="Liang C."/>
            <person name="Lipzen A."/>
            <person name="Lutzoni F."/>
            <person name="Magnuson J."/>
            <person name="Mondo S."/>
            <person name="Nolan M."/>
            <person name="Ohm R."/>
            <person name="Pangilinan J."/>
            <person name="Park H.-J."/>
            <person name="Ramirez L."/>
            <person name="Alfaro M."/>
            <person name="Sun H."/>
            <person name="Tritt A."/>
            <person name="Yoshinaga Y."/>
            <person name="Zwiers L.-H."/>
            <person name="Turgeon B."/>
            <person name="Goodwin S."/>
            <person name="Spatafora J."/>
            <person name="Crous P."/>
            <person name="Grigoriev I."/>
        </authorList>
    </citation>
    <scope>NUCLEOTIDE SEQUENCE</scope>
    <source>
        <strain evidence="4">CBS 121167</strain>
    </source>
</reference>
<organism evidence="4 5">
    <name type="scientific">Aplosporella prunicola CBS 121167</name>
    <dbReference type="NCBI Taxonomy" id="1176127"/>
    <lineage>
        <taxon>Eukaryota</taxon>
        <taxon>Fungi</taxon>
        <taxon>Dikarya</taxon>
        <taxon>Ascomycota</taxon>
        <taxon>Pezizomycotina</taxon>
        <taxon>Dothideomycetes</taxon>
        <taxon>Dothideomycetes incertae sedis</taxon>
        <taxon>Botryosphaeriales</taxon>
        <taxon>Aplosporellaceae</taxon>
        <taxon>Aplosporella</taxon>
    </lineage>
</organism>
<feature type="compositionally biased region" description="Low complexity" evidence="2">
    <location>
        <begin position="1665"/>
        <end position="1675"/>
    </location>
</feature>
<feature type="compositionally biased region" description="Basic and acidic residues" evidence="2">
    <location>
        <begin position="765"/>
        <end position="782"/>
    </location>
</feature>
<feature type="compositionally biased region" description="Low complexity" evidence="2">
    <location>
        <begin position="580"/>
        <end position="596"/>
    </location>
</feature>
<feature type="compositionally biased region" description="Acidic residues" evidence="2">
    <location>
        <begin position="1023"/>
        <end position="1041"/>
    </location>
</feature>
<feature type="compositionally biased region" description="Polar residues" evidence="2">
    <location>
        <begin position="488"/>
        <end position="497"/>
    </location>
</feature>
<feature type="compositionally biased region" description="Basic and acidic residues" evidence="2">
    <location>
        <begin position="141"/>
        <end position="154"/>
    </location>
</feature>
<dbReference type="PANTHER" id="PTHR46753">
    <property type="entry name" value="FYVE AND COILED-COIL DOMAIN-CONTAINING PROTEIN 1"/>
    <property type="match status" value="1"/>
</dbReference>
<feature type="compositionally biased region" description="Pro residues" evidence="2">
    <location>
        <begin position="16"/>
        <end position="28"/>
    </location>
</feature>
<feature type="compositionally biased region" description="Basic and acidic residues" evidence="2">
    <location>
        <begin position="1325"/>
        <end position="1335"/>
    </location>
</feature>
<gene>
    <name evidence="4" type="ORF">K452DRAFT_300600</name>
</gene>
<evidence type="ECO:0000256" key="1">
    <source>
        <dbReference type="SAM" id="Coils"/>
    </source>
</evidence>
<proteinExistence type="predicted"/>
<feature type="region of interest" description="Disordered" evidence="2">
    <location>
        <begin position="972"/>
        <end position="1126"/>
    </location>
</feature>
<dbReference type="RefSeq" id="XP_033394734.1">
    <property type="nucleotide sequence ID" value="XM_033542348.1"/>
</dbReference>
<keyword evidence="1" id="KW-0175">Coiled coil</keyword>
<dbReference type="GO" id="GO:1901098">
    <property type="term" value="P:positive regulation of autophagosome maturation"/>
    <property type="evidence" value="ECO:0007669"/>
    <property type="project" value="TreeGrafter"/>
</dbReference>
<feature type="compositionally biased region" description="Low complexity" evidence="2">
    <location>
        <begin position="366"/>
        <end position="378"/>
    </location>
</feature>
<evidence type="ECO:0000313" key="5">
    <source>
        <dbReference type="Proteomes" id="UP000799438"/>
    </source>
</evidence>
<feature type="compositionally biased region" description="Low complexity" evidence="2">
    <location>
        <begin position="97"/>
        <end position="109"/>
    </location>
</feature>
<dbReference type="GeneID" id="54299845"/>